<dbReference type="Pfam" id="PF25597">
    <property type="entry name" value="SH3_retrovirus"/>
    <property type="match status" value="1"/>
</dbReference>
<protein>
    <submittedName>
        <fullName evidence="2">Retrovirus-related Pol polyprotein from transposon TNT 1-94</fullName>
    </submittedName>
</protein>
<sequence length="376" mass="43266">MDLGISAYGRGGLRTVSVARYGEGIIWKATKGMNDMDWKDLEMKVVSTIRLCLADDVMYHVMAEESPATIWLKLESRYMSKSLTNKLYLKQKLYGLKMAEGSDLRHIGERGMMELHKRNLLKGIKTCKLDFYKYCVFGKQNKVQFNIATHRTEGFLDYVHTNIWGPHKSETFAKFKLWKAEVENQTRRKIKCLKSDNGIEYTDSKSPRVALHGKLAEEVWTGNPVDYSGLRVFGCPTHVHIPNEERSKLDAKSRQCIFLGYQKGCTQKEEKYKPKNCNSNEQLIQVELETHDIEDCAQNAGKSSSKYQQHHNIAIDRHKRTIKPPTRYGFKDLVSYALITSNGDPTTFQEAIHNQEKSKWMGAMVEEVQSLHKNQT</sequence>
<dbReference type="PANTHER" id="PTHR42648">
    <property type="entry name" value="TRANSPOSASE, PUTATIVE-RELATED"/>
    <property type="match status" value="1"/>
</dbReference>
<name>A0A438INJ1_VITVI</name>
<reference evidence="2 3" key="1">
    <citation type="journal article" date="2018" name="PLoS Genet.">
        <title>Population sequencing reveals clonal diversity and ancestral inbreeding in the grapevine cultivar Chardonnay.</title>
        <authorList>
            <person name="Roach M.J."/>
            <person name="Johnson D.L."/>
            <person name="Bohlmann J."/>
            <person name="van Vuuren H.J."/>
            <person name="Jones S.J."/>
            <person name="Pretorius I.S."/>
            <person name="Schmidt S.A."/>
            <person name="Borneman A.R."/>
        </authorList>
    </citation>
    <scope>NUCLEOTIDE SEQUENCE [LARGE SCALE GENOMIC DNA]</scope>
    <source>
        <strain evidence="3">cv. Chardonnay</strain>
        <tissue evidence="2">Leaf</tissue>
    </source>
</reference>
<organism evidence="2 3">
    <name type="scientific">Vitis vinifera</name>
    <name type="common">Grape</name>
    <dbReference type="NCBI Taxonomy" id="29760"/>
    <lineage>
        <taxon>Eukaryota</taxon>
        <taxon>Viridiplantae</taxon>
        <taxon>Streptophyta</taxon>
        <taxon>Embryophyta</taxon>
        <taxon>Tracheophyta</taxon>
        <taxon>Spermatophyta</taxon>
        <taxon>Magnoliopsida</taxon>
        <taxon>eudicotyledons</taxon>
        <taxon>Gunneridae</taxon>
        <taxon>Pentapetalae</taxon>
        <taxon>rosids</taxon>
        <taxon>Vitales</taxon>
        <taxon>Vitaceae</taxon>
        <taxon>Viteae</taxon>
        <taxon>Vitis</taxon>
    </lineage>
</organism>
<comment type="caution">
    <text evidence="2">The sequence shown here is derived from an EMBL/GenBank/DDBJ whole genome shotgun (WGS) entry which is preliminary data.</text>
</comment>
<accession>A0A438INJ1</accession>
<dbReference type="AlphaFoldDB" id="A0A438INJ1"/>
<gene>
    <name evidence="2" type="primary">POLX_272</name>
    <name evidence="2" type="ORF">CK203_034368</name>
</gene>
<dbReference type="InterPro" id="IPR057670">
    <property type="entry name" value="SH3_retrovirus"/>
</dbReference>
<evidence type="ECO:0000259" key="1">
    <source>
        <dbReference type="Pfam" id="PF25597"/>
    </source>
</evidence>
<dbReference type="InterPro" id="IPR039537">
    <property type="entry name" value="Retrotran_Ty1/copia-like"/>
</dbReference>
<dbReference type="PANTHER" id="PTHR42648:SF28">
    <property type="entry name" value="TRANSPOSON-ENCODED PROTEIN WITH RIBONUCLEASE H-LIKE AND RETROVIRUS ZINC FINGER-LIKE DOMAINS"/>
    <property type="match status" value="1"/>
</dbReference>
<feature type="domain" description="Retroviral polymerase SH3-like" evidence="1">
    <location>
        <begin position="235"/>
        <end position="264"/>
    </location>
</feature>
<evidence type="ECO:0000313" key="3">
    <source>
        <dbReference type="Proteomes" id="UP000288805"/>
    </source>
</evidence>
<dbReference type="EMBL" id="QGNW01000094">
    <property type="protein sequence ID" value="RVW98288.1"/>
    <property type="molecule type" value="Genomic_DNA"/>
</dbReference>
<dbReference type="Proteomes" id="UP000288805">
    <property type="component" value="Unassembled WGS sequence"/>
</dbReference>
<dbReference type="Pfam" id="PF14223">
    <property type="entry name" value="Retrotran_gag_2"/>
    <property type="match status" value="1"/>
</dbReference>
<evidence type="ECO:0000313" key="2">
    <source>
        <dbReference type="EMBL" id="RVW98288.1"/>
    </source>
</evidence>
<proteinExistence type="predicted"/>